<evidence type="ECO:0000313" key="7">
    <source>
        <dbReference type="Proteomes" id="UP000250241"/>
    </source>
</evidence>
<dbReference type="KEGG" id="raj:RA11412_0775"/>
<dbReference type="GO" id="GO:0003987">
    <property type="term" value="F:acetate-CoA ligase activity"/>
    <property type="evidence" value="ECO:0007669"/>
    <property type="project" value="TreeGrafter"/>
</dbReference>
<keyword evidence="2" id="KW-0007">Acetylation</keyword>
<evidence type="ECO:0000259" key="5">
    <source>
        <dbReference type="Pfam" id="PF16177"/>
    </source>
</evidence>
<evidence type="ECO:0000256" key="2">
    <source>
        <dbReference type="ARBA" id="ARBA00022990"/>
    </source>
</evidence>
<evidence type="ECO:0000256" key="3">
    <source>
        <dbReference type="SAM" id="MobiDB-lite"/>
    </source>
</evidence>
<dbReference type="SUPFAM" id="SSF56801">
    <property type="entry name" value="Acetyl-CoA synthetase-like"/>
    <property type="match status" value="1"/>
</dbReference>
<evidence type="ECO:0000259" key="4">
    <source>
        <dbReference type="Pfam" id="PF00501"/>
    </source>
</evidence>
<feature type="domain" description="AMP-dependent synthetase/ligase" evidence="4">
    <location>
        <begin position="92"/>
        <end position="425"/>
    </location>
</feature>
<evidence type="ECO:0000256" key="1">
    <source>
        <dbReference type="ARBA" id="ARBA00006432"/>
    </source>
</evidence>
<gene>
    <name evidence="6" type="ORF">RA11412_0775</name>
</gene>
<dbReference type="Proteomes" id="UP000250241">
    <property type="component" value="Chromosome"/>
</dbReference>
<dbReference type="InterPro" id="IPR032387">
    <property type="entry name" value="ACAS_N"/>
</dbReference>
<comment type="similarity">
    <text evidence="1">Belongs to the ATP-dependent AMP-binding enzyme family.</text>
</comment>
<sequence>MGLPSPFSFTNPLAPTPNPAHESDEARVAFWEKQAERLSWGKAWDNAHTFQKPQVIGTDAEGIEEYSVPEIKWFEGGKLNVAYNCVDRHVEAGRGDKVALYFEGEPGDREAITYAELQRRIARAANGLLKLGVRKGDRVVIYLPVIPETIIFTLACARIGAIHSLVFGGFSAEALKFRVEDTGAKVLITTDGQNRRGKVVPVKVNADEACSGENNIEHVIVVDRTSAADPVAHAQVPWTAGRDIWYHDLVDDQPDTHEYELHDAEDPLFIIYTSGTTGKPKGLVHTMAGYLVQTAYTHALLYDLLPDYVDDDGVLRPDELSAVNDPAKVESTVHWCTADLAWVTAHTYEIYGPLVNGVTEVIFEGTPNTPHYGRHFEVIERYGVTNYYTAPTLIRSLMGLFLTAPNPENTTSQLCVCSGLWASPLTLRRGSGCASTWAGVPHRLSIRGGSPKPARPSAPRDHTTPPSHPKGPSPKAPRTALPFPDAPPAKSPASRCAWWTSTVTSLSPANRASLWSIRSAPPWHALSGATRNAT</sequence>
<dbReference type="Pfam" id="PF00501">
    <property type="entry name" value="AMP-binding"/>
    <property type="match status" value="1"/>
</dbReference>
<dbReference type="InterPro" id="IPR042099">
    <property type="entry name" value="ANL_N_sf"/>
</dbReference>
<feature type="domain" description="Acetyl-coenzyme A synthetase N-terminal" evidence="5">
    <location>
        <begin position="22"/>
        <end position="85"/>
    </location>
</feature>
<reference evidence="6 7" key="1">
    <citation type="submission" date="2016-10" db="EMBL/GenBank/DDBJ databases">
        <title>Genome sequence of Rothia aeria strain JCM11412.</title>
        <authorList>
            <person name="Nambu T."/>
        </authorList>
    </citation>
    <scope>NUCLEOTIDE SEQUENCE [LARGE SCALE GENOMIC DNA]</scope>
    <source>
        <strain evidence="6 7">JCM 11412</strain>
    </source>
</reference>
<dbReference type="InterPro" id="IPR000873">
    <property type="entry name" value="AMP-dep_synth/lig_dom"/>
</dbReference>
<accession>A0A2Z5QXW5</accession>
<keyword evidence="7" id="KW-1185">Reference proteome</keyword>
<dbReference type="Gene3D" id="3.40.50.12780">
    <property type="entry name" value="N-terminal domain of ligase-like"/>
    <property type="match status" value="1"/>
</dbReference>
<dbReference type="GO" id="GO:0005829">
    <property type="term" value="C:cytosol"/>
    <property type="evidence" value="ECO:0007669"/>
    <property type="project" value="TreeGrafter"/>
</dbReference>
<feature type="compositionally biased region" description="Pro residues" evidence="3">
    <location>
        <begin position="466"/>
        <end position="475"/>
    </location>
</feature>
<evidence type="ECO:0000313" key="6">
    <source>
        <dbReference type="EMBL" id="BAV87074.1"/>
    </source>
</evidence>
<dbReference type="GO" id="GO:0006085">
    <property type="term" value="P:acetyl-CoA biosynthetic process"/>
    <property type="evidence" value="ECO:0007669"/>
    <property type="project" value="TreeGrafter"/>
</dbReference>
<dbReference type="PANTHER" id="PTHR24095">
    <property type="entry name" value="ACETYL-COENZYME A SYNTHETASE"/>
    <property type="match status" value="1"/>
</dbReference>
<proteinExistence type="inferred from homology"/>
<dbReference type="Pfam" id="PF16177">
    <property type="entry name" value="ACAS_N"/>
    <property type="match status" value="1"/>
</dbReference>
<protein>
    <submittedName>
        <fullName evidence="6">Acetyl-coenzyme A synthetase</fullName>
    </submittedName>
</protein>
<dbReference type="AlphaFoldDB" id="A0A2Z5QXW5"/>
<dbReference type="EMBL" id="AP017895">
    <property type="protein sequence ID" value="BAV87074.1"/>
    <property type="molecule type" value="Genomic_DNA"/>
</dbReference>
<feature type="region of interest" description="Disordered" evidence="3">
    <location>
        <begin position="1"/>
        <end position="23"/>
    </location>
</feature>
<dbReference type="PANTHER" id="PTHR24095:SF14">
    <property type="entry name" value="ACETYL-COENZYME A SYNTHETASE 1"/>
    <property type="match status" value="1"/>
</dbReference>
<feature type="region of interest" description="Disordered" evidence="3">
    <location>
        <begin position="444"/>
        <end position="491"/>
    </location>
</feature>
<dbReference type="InterPro" id="IPR020845">
    <property type="entry name" value="AMP-binding_CS"/>
</dbReference>
<organism evidence="6 7">
    <name type="scientific">Rothia aeria</name>
    <dbReference type="NCBI Taxonomy" id="172042"/>
    <lineage>
        <taxon>Bacteria</taxon>
        <taxon>Bacillati</taxon>
        <taxon>Actinomycetota</taxon>
        <taxon>Actinomycetes</taxon>
        <taxon>Micrococcales</taxon>
        <taxon>Micrococcaceae</taxon>
        <taxon>Rothia</taxon>
    </lineage>
</organism>
<dbReference type="PROSITE" id="PS00455">
    <property type="entry name" value="AMP_BINDING"/>
    <property type="match status" value="1"/>
</dbReference>
<name>A0A2Z5QXW5_9MICC</name>